<evidence type="ECO:0000256" key="5">
    <source>
        <dbReference type="SAM" id="SignalP"/>
    </source>
</evidence>
<comment type="caution">
    <text evidence="6">The sequence shown here is derived from an EMBL/GenBank/DDBJ whole genome shotgun (WGS) entry which is preliminary data.</text>
</comment>
<dbReference type="PROSITE" id="PS51257">
    <property type="entry name" value="PROKAR_LIPOPROTEIN"/>
    <property type="match status" value="1"/>
</dbReference>
<feature type="compositionally biased region" description="Acidic residues" evidence="4">
    <location>
        <begin position="32"/>
        <end position="47"/>
    </location>
</feature>
<feature type="chain" id="PRO_5039394518" evidence="5">
    <location>
        <begin position="20"/>
        <end position="462"/>
    </location>
</feature>
<dbReference type="RefSeq" id="WP_006311282.1">
    <property type="nucleotide sequence ID" value="NZ_ARZA01000111.1"/>
</dbReference>
<evidence type="ECO:0000256" key="1">
    <source>
        <dbReference type="ARBA" id="ARBA00008520"/>
    </source>
</evidence>
<evidence type="ECO:0000256" key="4">
    <source>
        <dbReference type="SAM" id="MobiDB-lite"/>
    </source>
</evidence>
<dbReference type="PATRIC" id="fig|1304284.3.peg.1098"/>
<evidence type="ECO:0000313" key="6">
    <source>
        <dbReference type="EMBL" id="EOD00845.1"/>
    </source>
</evidence>
<dbReference type="SUPFAM" id="SSF53850">
    <property type="entry name" value="Periplasmic binding protein-like II"/>
    <property type="match status" value="1"/>
</dbReference>
<keyword evidence="3 5" id="KW-0732">Signal</keyword>
<dbReference type="InterPro" id="IPR006059">
    <property type="entry name" value="SBP"/>
</dbReference>
<evidence type="ECO:0000256" key="3">
    <source>
        <dbReference type="ARBA" id="ARBA00022729"/>
    </source>
</evidence>
<organism evidence="6 7">
    <name type="scientific">Caldisalinibacter kiritimatiensis</name>
    <dbReference type="NCBI Taxonomy" id="1304284"/>
    <lineage>
        <taxon>Bacteria</taxon>
        <taxon>Bacillati</taxon>
        <taxon>Bacillota</taxon>
        <taxon>Tissierellia</taxon>
        <taxon>Tissierellales</taxon>
        <taxon>Thermohalobacteraceae</taxon>
        <taxon>Caldisalinibacter</taxon>
    </lineage>
</organism>
<dbReference type="InterPro" id="IPR050490">
    <property type="entry name" value="Bact_solute-bd_prot1"/>
</dbReference>
<feature type="region of interest" description="Disordered" evidence="4">
    <location>
        <begin position="26"/>
        <end position="58"/>
    </location>
</feature>
<dbReference type="STRING" id="1304284.L21TH_1121"/>
<reference evidence="6 7" key="1">
    <citation type="journal article" date="2015" name="Geomicrobiol. J.">
        <title>Caldisalinibacter kiritimatiensis gen. nov., sp. nov., a moderately thermohalophilic thiosulfate-reducing bacterium from a hypersaline microbial mat.</title>
        <authorList>
            <person name="Ben Hania W."/>
            <person name="Joseph M."/>
            <person name="Fiebig A."/>
            <person name="Bunk B."/>
            <person name="Klenk H.-P."/>
            <person name="Fardeau M.-L."/>
            <person name="Spring S."/>
        </authorList>
    </citation>
    <scope>NUCLEOTIDE SEQUENCE [LARGE SCALE GENOMIC DNA]</scope>
    <source>
        <strain evidence="6 7">L21-TH-D2</strain>
    </source>
</reference>
<keyword evidence="2" id="KW-0813">Transport</keyword>
<dbReference type="CDD" id="cd14750">
    <property type="entry name" value="PBP2_TMBP"/>
    <property type="match status" value="1"/>
</dbReference>
<dbReference type="eggNOG" id="COG1653">
    <property type="taxonomic scope" value="Bacteria"/>
</dbReference>
<comment type="similarity">
    <text evidence="1">Belongs to the bacterial solute-binding protein 1 family.</text>
</comment>
<protein>
    <submittedName>
        <fullName evidence="6">Maltose/maltodextrin ABC transporter, substrate binding periplasmic protein MalE</fullName>
    </submittedName>
</protein>
<dbReference type="Pfam" id="PF01547">
    <property type="entry name" value="SBP_bac_1"/>
    <property type="match status" value="1"/>
</dbReference>
<feature type="signal peptide" evidence="5">
    <location>
        <begin position="1"/>
        <end position="19"/>
    </location>
</feature>
<dbReference type="Gene3D" id="3.40.190.10">
    <property type="entry name" value="Periplasmic binding protein-like II"/>
    <property type="match status" value="2"/>
</dbReference>
<feature type="compositionally biased region" description="Basic and acidic residues" evidence="4">
    <location>
        <begin position="48"/>
        <end position="58"/>
    </location>
</feature>
<name>R1CEV9_9FIRM</name>
<evidence type="ECO:0000256" key="2">
    <source>
        <dbReference type="ARBA" id="ARBA00022448"/>
    </source>
</evidence>
<dbReference type="PANTHER" id="PTHR43649:SF34">
    <property type="entry name" value="ABC TRANSPORTER PERIPLASMIC-BINDING PROTEIN YCJN-RELATED"/>
    <property type="match status" value="1"/>
</dbReference>
<dbReference type="Proteomes" id="UP000013378">
    <property type="component" value="Unassembled WGS sequence"/>
</dbReference>
<keyword evidence="7" id="KW-1185">Reference proteome</keyword>
<dbReference type="PANTHER" id="PTHR43649">
    <property type="entry name" value="ARABINOSE-BINDING PROTEIN-RELATED"/>
    <property type="match status" value="1"/>
</dbReference>
<dbReference type="AlphaFoldDB" id="R1CEV9"/>
<evidence type="ECO:0000313" key="7">
    <source>
        <dbReference type="Proteomes" id="UP000013378"/>
    </source>
</evidence>
<dbReference type="EMBL" id="ARZA01000111">
    <property type="protein sequence ID" value="EOD00845.1"/>
    <property type="molecule type" value="Genomic_DNA"/>
</dbReference>
<gene>
    <name evidence="6" type="ORF">L21TH_1121</name>
</gene>
<sequence length="462" mass="50872">MRKKSLLALMLVFMLTLTAFTVGCSNQQQPDQTEETTTESTESSDTESNDKEEASSDEKVVITVAGGAVGQELELTKKAADKYMKEHPNVEVKVLDTPDLAQDRLGLYLQFLEAKSPEVDVYQIDVIWPGDLADHFVDLYKYGAKEVADQHFEAIIENNTVDGKLVAIPWFTDAGLLYYRADLLEKYNLDVPKTWDELEEAAKTIQEGERAEGNEDFYGYVWQGDSYEGLTCDALEWVYSNGGGTIVSPDKKITINNENAVEIIEKAASWVGTISPEGVTGMAEEDARNIWQAGNAAFMRNWPYAYSLGNADDSAIKGKFDVAPLPAGKSGKGAATLGGWQLAVSKYSEHPDIAADVALYLASYEMQKMRAIEGSMNPTIKALYKDEEVLEASPFMGSLYDVFTNAVARPSTATSPKYNQVSTLFFKAVYSVLTGENDAQTALEELELDLQDLTGFEIGEPQ</sequence>
<accession>R1CEV9</accession>
<proteinExistence type="inferred from homology"/>